<dbReference type="STRING" id="670154.SAMN04488002_3361"/>
<feature type="chain" id="PRO_5011630710" evidence="1">
    <location>
        <begin position="25"/>
        <end position="376"/>
    </location>
</feature>
<keyword evidence="3" id="KW-1185">Reference proteome</keyword>
<sequence>MLPIFSRRIFLALGLSAITTSTVAEEFQFMADWQTMVDGPKMMSDHIEGLDASTAPFQLLYIQTRFFNQGTLSDGVTEIDTTRMEISLVARMKDGGAQLADEIRPYMPRPGCNDSNSISANFDHNFSGDLDLRSNQNRTITYQAVARGTERACDWPKPTYGTWRKNFSLQYSIALSNGFLSFTPNVDAGATIINTRTAGKIGREALRILDQLASIGNGSVLVPNPERDAAQMDVSIANRISRLNEVLSGQGLTLPEEGFFAEGGEFFDISTKFSWSDTSRFYRDHITTDSCGRVSESSQYFVRFDYTTPEPISAKLANNLSKNLIEYLGAYEIGNGHVPGLALAADGNRSETYCRPPQAGSGCFRTSNGYECRIEP</sequence>
<accession>A0A1I6HSJ4</accession>
<protein>
    <submittedName>
        <fullName evidence="2">Uncharacterized protein</fullName>
    </submittedName>
</protein>
<reference evidence="3" key="1">
    <citation type="submission" date="2016-10" db="EMBL/GenBank/DDBJ databases">
        <authorList>
            <person name="Varghese N."/>
            <person name="Submissions S."/>
        </authorList>
    </citation>
    <scope>NUCLEOTIDE SEQUENCE [LARGE SCALE GENOMIC DNA]</scope>
    <source>
        <strain evidence="3">DSM 26921</strain>
    </source>
</reference>
<dbReference type="EMBL" id="FOYO01000001">
    <property type="protein sequence ID" value="SFR57405.1"/>
    <property type="molecule type" value="Genomic_DNA"/>
</dbReference>
<gene>
    <name evidence="2" type="ORF">SAMN04488002_3361</name>
</gene>
<keyword evidence="1" id="KW-0732">Signal</keyword>
<evidence type="ECO:0000313" key="3">
    <source>
        <dbReference type="Proteomes" id="UP000199658"/>
    </source>
</evidence>
<evidence type="ECO:0000256" key="1">
    <source>
        <dbReference type="SAM" id="SignalP"/>
    </source>
</evidence>
<feature type="signal peptide" evidence="1">
    <location>
        <begin position="1"/>
        <end position="24"/>
    </location>
</feature>
<evidence type="ECO:0000313" key="2">
    <source>
        <dbReference type="EMBL" id="SFR57405.1"/>
    </source>
</evidence>
<organism evidence="2 3">
    <name type="scientific">Litoreibacter janthinus</name>
    <dbReference type="NCBI Taxonomy" id="670154"/>
    <lineage>
        <taxon>Bacteria</taxon>
        <taxon>Pseudomonadati</taxon>
        <taxon>Pseudomonadota</taxon>
        <taxon>Alphaproteobacteria</taxon>
        <taxon>Rhodobacterales</taxon>
        <taxon>Roseobacteraceae</taxon>
        <taxon>Litoreibacter</taxon>
    </lineage>
</organism>
<dbReference type="Proteomes" id="UP000199658">
    <property type="component" value="Unassembled WGS sequence"/>
</dbReference>
<proteinExistence type="predicted"/>
<dbReference type="AlphaFoldDB" id="A0A1I6HSJ4"/>
<name>A0A1I6HSJ4_9RHOB</name>